<sequence>MTAFFPESGFVGRDGGPRRDVPRDWIAWHFTHIDNLPAIVSQGRLLPDSAVTPATHVANDEVKERRRHKVVNPHASYPTSMASDHVPFYIAAKSPMLFVVCRGYGHYKGGAGPLVHLGVAVGDIVDAGMTWCASDGNAAATFTEFNSDITKLGDFVDFDLLCQRDWYNTTDDPDRKSRRSAEILVLGAVPLELVTYVCTSTEQTMATAQSLLTPVGGARDYIVQPEMYY</sequence>
<dbReference type="GO" id="GO:0003677">
    <property type="term" value="F:DNA binding"/>
    <property type="evidence" value="ECO:0007669"/>
    <property type="project" value="UniProtKB-UniRule"/>
</dbReference>
<evidence type="ECO:0000313" key="9">
    <source>
        <dbReference type="Proteomes" id="UP001186041"/>
    </source>
</evidence>
<dbReference type="Proteomes" id="UP001186041">
    <property type="component" value="Unassembled WGS sequence"/>
</dbReference>
<comment type="caution">
    <text evidence="8">The sequence shown here is derived from an EMBL/GenBank/DDBJ whole genome shotgun (WGS) entry which is preliminary data.</text>
</comment>
<organism evidence="8 9">
    <name type="scientific">Mycolicibacterium fortuitum</name>
    <name type="common">Mycobacterium fortuitum</name>
    <dbReference type="NCBI Taxonomy" id="1766"/>
    <lineage>
        <taxon>Bacteria</taxon>
        <taxon>Bacillati</taxon>
        <taxon>Actinomycetota</taxon>
        <taxon>Actinomycetes</taxon>
        <taxon>Mycobacteriales</taxon>
        <taxon>Mycobacteriaceae</taxon>
        <taxon>Mycolicibacterium</taxon>
    </lineage>
</organism>
<dbReference type="AlphaFoldDB" id="A0AAE4VE02"/>
<dbReference type="PROSITE" id="PS52018">
    <property type="entry name" value="DART"/>
    <property type="match status" value="1"/>
</dbReference>
<keyword evidence="5 6" id="KW-0238">DNA-binding</keyword>
<reference evidence="8" key="1">
    <citation type="submission" date="2023-10" db="EMBL/GenBank/DDBJ databases">
        <title>Mycolicibacterium fortuitum clinical isolates causing pulmonary infections in humans.</title>
        <authorList>
            <person name="Mejia-Ponce P.M."/>
            <person name="Zenteno-Cuevas R."/>
            <person name="Licona-Cassani C."/>
        </authorList>
    </citation>
    <scope>NUCLEOTIDE SEQUENCE</scope>
    <source>
        <strain evidence="8">M8</strain>
    </source>
</reference>
<comment type="catalytic activity">
    <reaction evidence="6">
        <text>a thymidine in DNA + NAD(+) = an N-(ADP-alpha-D-ribosyl)-thymidine in DNA + nicotinamide + H(+)</text>
        <dbReference type="Rhea" id="RHEA:71651"/>
        <dbReference type="Rhea" id="RHEA-COMP:13556"/>
        <dbReference type="Rhea" id="RHEA-COMP:18051"/>
        <dbReference type="ChEBI" id="CHEBI:15378"/>
        <dbReference type="ChEBI" id="CHEBI:17154"/>
        <dbReference type="ChEBI" id="CHEBI:57540"/>
        <dbReference type="ChEBI" id="CHEBI:137386"/>
        <dbReference type="ChEBI" id="CHEBI:191199"/>
    </reaction>
</comment>
<comment type="similarity">
    <text evidence="6">Belongs to the DarT ADP-ribosyltransferase family.</text>
</comment>
<dbReference type="EMBL" id="JAWLVV010000017">
    <property type="protein sequence ID" value="MDV7292368.1"/>
    <property type="molecule type" value="Genomic_DNA"/>
</dbReference>
<feature type="active site" evidence="6">
    <location>
        <position position="182"/>
    </location>
</feature>
<dbReference type="InterPro" id="IPR029494">
    <property type="entry name" value="DarT"/>
</dbReference>
<evidence type="ECO:0000313" key="8">
    <source>
        <dbReference type="EMBL" id="MDV7292368.1"/>
    </source>
</evidence>
<keyword evidence="1 6" id="KW-1277">Toxin-antitoxin system</keyword>
<dbReference type="RefSeq" id="WP_317722359.1">
    <property type="nucleotide sequence ID" value="NZ_JAWLVK010000018.1"/>
</dbReference>
<evidence type="ECO:0000256" key="6">
    <source>
        <dbReference type="PROSITE-ProRule" id="PRU01362"/>
    </source>
</evidence>
<gene>
    <name evidence="8" type="ORF">R4485_19535</name>
</gene>
<evidence type="ECO:0000256" key="2">
    <source>
        <dbReference type="ARBA" id="ARBA00022676"/>
    </source>
</evidence>
<feature type="binding site" evidence="6">
    <location>
        <position position="66"/>
    </location>
    <ligand>
        <name>NAD(+)</name>
        <dbReference type="ChEBI" id="CHEBI:57540"/>
    </ligand>
</feature>
<accession>A0AAE4VE02</accession>
<keyword evidence="3 6" id="KW-0808">Transferase</keyword>
<feature type="binding site" evidence="6">
    <location>
        <begin position="29"/>
        <end position="31"/>
    </location>
    <ligand>
        <name>NAD(+)</name>
        <dbReference type="ChEBI" id="CHEBI:57540"/>
    </ligand>
</feature>
<protein>
    <submittedName>
        <fullName evidence="8">DUF4433 domain-containing protein</fullName>
    </submittedName>
</protein>
<evidence type="ECO:0000259" key="7">
    <source>
        <dbReference type="PROSITE" id="PS52018"/>
    </source>
</evidence>
<evidence type="ECO:0000256" key="5">
    <source>
        <dbReference type="ARBA" id="ARBA00023125"/>
    </source>
</evidence>
<name>A0AAE4VE02_MYCFO</name>
<dbReference type="Pfam" id="PF14487">
    <property type="entry name" value="DarT"/>
    <property type="match status" value="1"/>
</dbReference>
<dbReference type="GO" id="GO:0016779">
    <property type="term" value="F:nucleotidyltransferase activity"/>
    <property type="evidence" value="ECO:0007669"/>
    <property type="project" value="UniProtKB-UniRule"/>
</dbReference>
<evidence type="ECO:0000256" key="1">
    <source>
        <dbReference type="ARBA" id="ARBA00022649"/>
    </source>
</evidence>
<feature type="active site" description="Proton acceptor" evidence="6">
    <location>
        <position position="66"/>
    </location>
</feature>
<keyword evidence="2 6" id="KW-0328">Glycosyltransferase</keyword>
<feature type="binding site" evidence="6">
    <location>
        <position position="46"/>
    </location>
    <ligand>
        <name>NAD(+)</name>
        <dbReference type="ChEBI" id="CHEBI:57540"/>
    </ligand>
</feature>
<comment type="caution">
    <text evidence="6">Lacks conserved residue(s) required for the propagation of feature annotation.</text>
</comment>
<proteinExistence type="inferred from homology"/>
<evidence type="ECO:0000256" key="3">
    <source>
        <dbReference type="ARBA" id="ARBA00022679"/>
    </source>
</evidence>
<feature type="domain" description="DarT" evidence="7">
    <location>
        <begin position="25"/>
        <end position="229"/>
    </location>
</feature>
<dbReference type="GO" id="GO:0016757">
    <property type="term" value="F:glycosyltransferase activity"/>
    <property type="evidence" value="ECO:0007669"/>
    <property type="project" value="UniProtKB-UniRule"/>
</dbReference>
<evidence type="ECO:0000256" key="4">
    <source>
        <dbReference type="ARBA" id="ARBA00022695"/>
    </source>
</evidence>
<keyword evidence="4 6" id="KW-0548">Nucleotidyltransferase</keyword>